<dbReference type="Proteomes" id="UP000183766">
    <property type="component" value="Unassembled WGS sequence"/>
</dbReference>
<evidence type="ECO:0000313" key="3">
    <source>
        <dbReference type="Proteomes" id="UP000183040"/>
    </source>
</evidence>
<evidence type="ECO:0000313" key="2">
    <source>
        <dbReference type="EMBL" id="SFM31003.1"/>
    </source>
</evidence>
<organism evidence="1 3">
    <name type="scientific">Bacteroides xylanisolvens</name>
    <dbReference type="NCBI Taxonomy" id="371601"/>
    <lineage>
        <taxon>Bacteria</taxon>
        <taxon>Pseudomonadati</taxon>
        <taxon>Bacteroidota</taxon>
        <taxon>Bacteroidia</taxon>
        <taxon>Bacteroidales</taxon>
        <taxon>Bacteroidaceae</taxon>
        <taxon>Bacteroides</taxon>
    </lineage>
</organism>
<protein>
    <submittedName>
        <fullName evidence="1">Uncharacterized protein</fullName>
    </submittedName>
</protein>
<sequence>MNISNQLLDEIANECQPLFKGIKQEDIHVK</sequence>
<name>A0A1H4G703_9BACE</name>
<accession>A0A1H4G703</accession>
<dbReference type="Proteomes" id="UP000183040">
    <property type="component" value="Unassembled WGS sequence"/>
</dbReference>
<dbReference type="EMBL" id="FOUM01000003">
    <property type="protein sequence ID" value="SFM31003.1"/>
    <property type="molecule type" value="Genomic_DNA"/>
</dbReference>
<evidence type="ECO:0000313" key="1">
    <source>
        <dbReference type="EMBL" id="SEB04462.1"/>
    </source>
</evidence>
<dbReference type="EMBL" id="FNRP01000025">
    <property type="protein sequence ID" value="SEB04462.1"/>
    <property type="molecule type" value="Genomic_DNA"/>
</dbReference>
<dbReference type="AlphaFoldDB" id="A0A1H4G703"/>
<reference evidence="3 4" key="1">
    <citation type="submission" date="2016-10" db="EMBL/GenBank/DDBJ databases">
        <authorList>
            <person name="de Groot N.N."/>
        </authorList>
    </citation>
    <scope>NUCLEOTIDE SEQUENCE [LARGE SCALE GENOMIC DNA]</scope>
    <source>
        <strain evidence="2 4">NLAE-zl-C202</strain>
        <strain evidence="1 3">NLAE-zl-G339</strain>
    </source>
</reference>
<gene>
    <name evidence="1" type="ORF">SAMN04487924_12518</name>
    <name evidence="2" type="ORF">SAMN05216250_10318</name>
</gene>
<evidence type="ECO:0000313" key="4">
    <source>
        <dbReference type="Proteomes" id="UP000183766"/>
    </source>
</evidence>
<proteinExistence type="predicted"/>